<evidence type="ECO:0000313" key="8">
    <source>
        <dbReference type="Proteomes" id="UP000017836"/>
    </source>
</evidence>
<evidence type="ECO:0000256" key="5">
    <source>
        <dbReference type="ARBA" id="ARBA00038515"/>
    </source>
</evidence>
<dbReference type="PANTHER" id="PTHR32411:SF55">
    <property type="entry name" value="CYSTEINE-RICH REPEAT SECRETORY PROTEIN 55"/>
    <property type="match status" value="1"/>
</dbReference>
<evidence type="ECO:0000313" key="7">
    <source>
        <dbReference type="EMBL" id="ERM95830.1"/>
    </source>
</evidence>
<accession>W1NKV2</accession>
<organism evidence="7 8">
    <name type="scientific">Amborella trichopoda</name>
    <dbReference type="NCBI Taxonomy" id="13333"/>
    <lineage>
        <taxon>Eukaryota</taxon>
        <taxon>Viridiplantae</taxon>
        <taxon>Streptophyta</taxon>
        <taxon>Embryophyta</taxon>
        <taxon>Tracheophyta</taxon>
        <taxon>Spermatophyta</taxon>
        <taxon>Magnoliopsida</taxon>
        <taxon>Amborellales</taxon>
        <taxon>Amborellaceae</taxon>
        <taxon>Amborella</taxon>
    </lineage>
</organism>
<dbReference type="HOGENOM" id="CLU_000288_35_0_1"/>
<protein>
    <recommendedName>
        <fullName evidence="6">Gnk2-homologous domain-containing protein</fullName>
    </recommendedName>
</protein>
<dbReference type="PROSITE" id="PS51473">
    <property type="entry name" value="GNK2"/>
    <property type="match status" value="2"/>
</dbReference>
<sequence length="169" mass="19044">MSDSAKQICQLCPNEADTRIWFDNCFLRYDTDDFIGELDTGYGIFYWNVENVTEPERFAKELGDLMDQVRAEAVEPGNEGFGSGKTKFSPFVTIYGLVQCTKDLPELRCAQCLSIAISNGSGSYCDGKKGCWVLYSSCCVRFEIYPFFLPPSSYTGNEIHASHAMYHKN</sequence>
<dbReference type="InterPro" id="IPR002902">
    <property type="entry name" value="GNK2"/>
</dbReference>
<dbReference type="GO" id="GO:0005576">
    <property type="term" value="C:extracellular region"/>
    <property type="evidence" value="ECO:0007669"/>
    <property type="project" value="UniProtKB-SubCell"/>
</dbReference>
<evidence type="ECO:0000256" key="3">
    <source>
        <dbReference type="ARBA" id="ARBA00022729"/>
    </source>
</evidence>
<dbReference type="OrthoDB" id="1933521at2759"/>
<keyword evidence="4" id="KW-0677">Repeat</keyword>
<dbReference type="OMA" id="NEIHASH"/>
<feature type="domain" description="Gnk2-homologous" evidence="6">
    <location>
        <begin position="1"/>
        <end position="34"/>
    </location>
</feature>
<dbReference type="InterPro" id="IPR050581">
    <property type="entry name" value="CRR_secretory_protein"/>
</dbReference>
<proteinExistence type="inferred from homology"/>
<dbReference type="InterPro" id="IPR038408">
    <property type="entry name" value="GNK2_sf"/>
</dbReference>
<dbReference type="eggNOG" id="ENOG502QT6G">
    <property type="taxonomic scope" value="Eukaryota"/>
</dbReference>
<dbReference type="Gramene" id="ERM95830">
    <property type="protein sequence ID" value="ERM95830"/>
    <property type="gene ID" value="AMTR_s00060p00077910"/>
</dbReference>
<comment type="similarity">
    <text evidence="5">Belongs to the cysteine-rich repeat secretory protein family.</text>
</comment>
<comment type="subcellular location">
    <subcellularLocation>
        <location evidence="1">Secreted</location>
    </subcellularLocation>
</comment>
<dbReference type="CDD" id="cd23509">
    <property type="entry name" value="Gnk2-like"/>
    <property type="match status" value="1"/>
</dbReference>
<evidence type="ECO:0000256" key="1">
    <source>
        <dbReference type="ARBA" id="ARBA00004613"/>
    </source>
</evidence>
<feature type="domain" description="Gnk2-homologous" evidence="6">
    <location>
        <begin position="40"/>
        <end position="147"/>
    </location>
</feature>
<dbReference type="PANTHER" id="PTHR32411">
    <property type="entry name" value="CYSTEINE-RICH REPEAT SECRETORY PROTEIN 38-RELATED"/>
    <property type="match status" value="1"/>
</dbReference>
<keyword evidence="2" id="KW-0964">Secreted</keyword>
<evidence type="ECO:0000259" key="6">
    <source>
        <dbReference type="PROSITE" id="PS51473"/>
    </source>
</evidence>
<keyword evidence="3" id="KW-0732">Signal</keyword>
<name>W1NKV2_AMBTC</name>
<gene>
    <name evidence="7" type="ORF">AMTR_s00060p00077910</name>
</gene>
<dbReference type="EMBL" id="KI397373">
    <property type="protein sequence ID" value="ERM95830.1"/>
    <property type="molecule type" value="Genomic_DNA"/>
</dbReference>
<dbReference type="AlphaFoldDB" id="W1NKV2"/>
<keyword evidence="8" id="KW-1185">Reference proteome</keyword>
<dbReference type="Pfam" id="PF01657">
    <property type="entry name" value="Stress-antifung"/>
    <property type="match status" value="1"/>
</dbReference>
<reference evidence="8" key="1">
    <citation type="journal article" date="2013" name="Science">
        <title>The Amborella genome and the evolution of flowering plants.</title>
        <authorList>
            <consortium name="Amborella Genome Project"/>
        </authorList>
    </citation>
    <scope>NUCLEOTIDE SEQUENCE [LARGE SCALE GENOMIC DNA]</scope>
</reference>
<evidence type="ECO:0000256" key="2">
    <source>
        <dbReference type="ARBA" id="ARBA00022525"/>
    </source>
</evidence>
<dbReference type="Gene3D" id="3.30.430.20">
    <property type="entry name" value="Gnk2 domain, C-X8-C-X2-C motif"/>
    <property type="match status" value="1"/>
</dbReference>
<dbReference type="Proteomes" id="UP000017836">
    <property type="component" value="Unassembled WGS sequence"/>
</dbReference>
<evidence type="ECO:0000256" key="4">
    <source>
        <dbReference type="ARBA" id="ARBA00022737"/>
    </source>
</evidence>